<reference evidence="1 2" key="1">
    <citation type="journal article" date="2012" name="J. Bacteriol.">
        <title>Complete genome sequence of the anaerobic perchlorate-reducing bacterium Azospira suillum strain PS.</title>
        <authorList>
            <person name="Byrne-Bailey K.G."/>
            <person name="Coates J.D."/>
        </authorList>
    </citation>
    <scope>NUCLEOTIDE SEQUENCE [LARGE SCALE GENOMIC DNA]</scope>
    <source>
        <strain evidence="2">ATCC BAA-33 / DSM 13638 / PS</strain>
    </source>
</reference>
<dbReference type="Proteomes" id="UP000005633">
    <property type="component" value="Chromosome"/>
</dbReference>
<protein>
    <submittedName>
        <fullName evidence="1">Uncharacterized protein</fullName>
    </submittedName>
</protein>
<evidence type="ECO:0000313" key="2">
    <source>
        <dbReference type="Proteomes" id="UP000005633"/>
    </source>
</evidence>
<dbReference type="EMBL" id="CP003153">
    <property type="protein sequence ID" value="AEV26251.1"/>
    <property type="molecule type" value="Genomic_DNA"/>
</dbReference>
<name>G8QHA6_AZOOP</name>
<evidence type="ECO:0000313" key="1">
    <source>
        <dbReference type="EMBL" id="AEV26251.1"/>
    </source>
</evidence>
<dbReference type="AlphaFoldDB" id="G8QHA6"/>
<proteinExistence type="predicted"/>
<accession>G8QHA6</accession>
<dbReference type="HOGENOM" id="CLU_2986634_0_0_4"/>
<organism evidence="1 2">
    <name type="scientific">Azospira oryzae (strain ATCC BAA-33 / DSM 13638 / PS)</name>
    <name type="common">Dechlorosoma suillum</name>
    <dbReference type="NCBI Taxonomy" id="640081"/>
    <lineage>
        <taxon>Bacteria</taxon>
        <taxon>Pseudomonadati</taxon>
        <taxon>Pseudomonadota</taxon>
        <taxon>Betaproteobacteria</taxon>
        <taxon>Rhodocyclales</taxon>
        <taxon>Rhodocyclaceae</taxon>
        <taxon>Azospira</taxon>
    </lineage>
</organism>
<sequence>MAPPPTCIDCKHALEVAEEPGMVACTAHLEYFPADHPATCADFIYPPHHHCLCRQEH</sequence>
<dbReference type="KEGG" id="dsu:Dsui_1875"/>
<gene>
    <name evidence="1" type="ordered locus">Dsui_1875</name>
</gene>
<dbReference type="RefSeq" id="WP_014236949.1">
    <property type="nucleotide sequence ID" value="NZ_CAJHOC010000006.1"/>
</dbReference>